<organism evidence="3 4">
    <name type="scientific">Microthyrium microscopicum</name>
    <dbReference type="NCBI Taxonomy" id="703497"/>
    <lineage>
        <taxon>Eukaryota</taxon>
        <taxon>Fungi</taxon>
        <taxon>Dikarya</taxon>
        <taxon>Ascomycota</taxon>
        <taxon>Pezizomycotina</taxon>
        <taxon>Dothideomycetes</taxon>
        <taxon>Dothideomycetes incertae sedis</taxon>
        <taxon>Microthyriales</taxon>
        <taxon>Microthyriaceae</taxon>
        <taxon>Microthyrium</taxon>
    </lineage>
</organism>
<gene>
    <name evidence="3" type="ORF">BT63DRAFT_436337</name>
</gene>
<feature type="compositionally biased region" description="Low complexity" evidence="2">
    <location>
        <begin position="27"/>
        <end position="76"/>
    </location>
</feature>
<sequence>MSTPDRPIAPVAHVSFSAIPQSLQKEASSGSSSLQDDASSVSASESTSPTPDSTRPSLNTQTSSNSNLSNSMSSHNSKVNLIEGSLENILEDTKVVSSESGSSSRLANRRFLPLLDGSARPGRKTFTPILIETSRRSRKAGDSEPGLTLADKTDAVSCRETIYRKRRLMRTKASTPRTASLAGSFLSNLEARRLGIPLPRRSPSSSSTLSHCYRPTDLDTIESSESDRSAPASPSTSYSVPPSPIPQHLTPRDSNSIDTHSTGRLIALAARNAEKQLRERGLAAFPTHYKHQSVNHFIDTASHTPIQSTFSSQHEMDLEGYASENWELREIQKHHEVLQAQRDQQQKRKEAKRKLLQRLEKRPGDKPFAFEQCAELAEQKACAEGDRPGRPPMLGHEIVFPRSASPDRAMFDVTQAPESFKQTMCYLSGQAKDESCSGLWDLKSPQPTGVSSPPVVWSTPASRAPSTGNGGLWGGSCLDSNTTSPSRGPTGLLTPRFTEDQGHFPKDNSSLLKESFPPSPPASMTGKFGFEDLQAETEEISIEAEFSDEFVTQVYNYMSLGYPSVAKDFDAELSKVTRVPIEELRKDDHLPDSRGYIRLGEDANPSTGVTEENCARWKALKMYILEWAHQRPAMVKNKETDPSFNGTRKGSWQL</sequence>
<evidence type="ECO:0000313" key="4">
    <source>
        <dbReference type="Proteomes" id="UP000799302"/>
    </source>
</evidence>
<feature type="compositionally biased region" description="Low complexity" evidence="2">
    <location>
        <begin position="229"/>
        <end position="240"/>
    </location>
</feature>
<evidence type="ECO:0000256" key="2">
    <source>
        <dbReference type="SAM" id="MobiDB-lite"/>
    </source>
</evidence>
<accession>A0A6A6UWJ7</accession>
<dbReference type="OrthoDB" id="4716584at2759"/>
<proteinExistence type="predicted"/>
<name>A0A6A6UWJ7_9PEZI</name>
<dbReference type="AlphaFoldDB" id="A0A6A6UWJ7"/>
<reference evidence="3" key="1">
    <citation type="journal article" date="2020" name="Stud. Mycol.">
        <title>101 Dothideomycetes genomes: a test case for predicting lifestyles and emergence of pathogens.</title>
        <authorList>
            <person name="Haridas S."/>
            <person name="Albert R."/>
            <person name="Binder M."/>
            <person name="Bloem J."/>
            <person name="Labutti K."/>
            <person name="Salamov A."/>
            <person name="Andreopoulos B."/>
            <person name="Baker S."/>
            <person name="Barry K."/>
            <person name="Bills G."/>
            <person name="Bluhm B."/>
            <person name="Cannon C."/>
            <person name="Castanera R."/>
            <person name="Culley D."/>
            <person name="Daum C."/>
            <person name="Ezra D."/>
            <person name="Gonzalez J."/>
            <person name="Henrissat B."/>
            <person name="Kuo A."/>
            <person name="Liang C."/>
            <person name="Lipzen A."/>
            <person name="Lutzoni F."/>
            <person name="Magnuson J."/>
            <person name="Mondo S."/>
            <person name="Nolan M."/>
            <person name="Ohm R."/>
            <person name="Pangilinan J."/>
            <person name="Park H.-J."/>
            <person name="Ramirez L."/>
            <person name="Alfaro M."/>
            <person name="Sun H."/>
            <person name="Tritt A."/>
            <person name="Yoshinaga Y."/>
            <person name="Zwiers L.-H."/>
            <person name="Turgeon B."/>
            <person name="Goodwin S."/>
            <person name="Spatafora J."/>
            <person name="Crous P."/>
            <person name="Grigoriev I."/>
        </authorList>
    </citation>
    <scope>NUCLEOTIDE SEQUENCE</scope>
    <source>
        <strain evidence="3">CBS 115976</strain>
    </source>
</reference>
<keyword evidence="4" id="KW-1185">Reference proteome</keyword>
<dbReference type="EMBL" id="MU004230">
    <property type="protein sequence ID" value="KAF2675448.1"/>
    <property type="molecule type" value="Genomic_DNA"/>
</dbReference>
<feature type="coiled-coil region" evidence="1">
    <location>
        <begin position="328"/>
        <end position="362"/>
    </location>
</feature>
<feature type="region of interest" description="Disordered" evidence="2">
    <location>
        <begin position="1"/>
        <end position="76"/>
    </location>
</feature>
<dbReference type="Proteomes" id="UP000799302">
    <property type="component" value="Unassembled WGS sequence"/>
</dbReference>
<keyword evidence="1" id="KW-0175">Coiled coil</keyword>
<protein>
    <submittedName>
        <fullName evidence="3">Uncharacterized protein</fullName>
    </submittedName>
</protein>
<feature type="region of interest" description="Disordered" evidence="2">
    <location>
        <begin position="445"/>
        <end position="471"/>
    </location>
</feature>
<feature type="region of interest" description="Disordered" evidence="2">
    <location>
        <begin position="196"/>
        <end position="215"/>
    </location>
</feature>
<feature type="region of interest" description="Disordered" evidence="2">
    <location>
        <begin position="221"/>
        <end position="259"/>
    </location>
</feature>
<feature type="compositionally biased region" description="Low complexity" evidence="2">
    <location>
        <begin position="196"/>
        <end position="210"/>
    </location>
</feature>
<evidence type="ECO:0000313" key="3">
    <source>
        <dbReference type="EMBL" id="KAF2675448.1"/>
    </source>
</evidence>
<evidence type="ECO:0000256" key="1">
    <source>
        <dbReference type="SAM" id="Coils"/>
    </source>
</evidence>